<gene>
    <name evidence="2" type="ORF">PPERSA_04725</name>
</gene>
<evidence type="ECO:0000313" key="2">
    <source>
        <dbReference type="EMBL" id="KRX09419.1"/>
    </source>
</evidence>
<accession>A0A0V0R4K7</accession>
<feature type="transmembrane region" description="Helical" evidence="1">
    <location>
        <begin position="475"/>
        <end position="494"/>
    </location>
</feature>
<dbReference type="Pfam" id="PF25228">
    <property type="entry name" value="Lips"/>
    <property type="match status" value="1"/>
</dbReference>
<proteinExistence type="predicted"/>
<feature type="transmembrane region" description="Helical" evidence="1">
    <location>
        <begin position="368"/>
        <end position="389"/>
    </location>
</feature>
<protein>
    <recommendedName>
        <fullName evidence="4">Transmembrane protein</fullName>
    </recommendedName>
</protein>
<dbReference type="OrthoDB" id="10003277at2759"/>
<organism evidence="2 3">
    <name type="scientific">Pseudocohnilembus persalinus</name>
    <name type="common">Ciliate</name>
    <dbReference type="NCBI Taxonomy" id="266149"/>
    <lineage>
        <taxon>Eukaryota</taxon>
        <taxon>Sar</taxon>
        <taxon>Alveolata</taxon>
        <taxon>Ciliophora</taxon>
        <taxon>Intramacronucleata</taxon>
        <taxon>Oligohymenophorea</taxon>
        <taxon>Scuticociliatia</taxon>
        <taxon>Philasterida</taxon>
        <taxon>Pseudocohnilembidae</taxon>
        <taxon>Pseudocohnilembus</taxon>
    </lineage>
</organism>
<dbReference type="PANTHER" id="PTHR37686:SF1">
    <property type="entry name" value="LD36006P"/>
    <property type="match status" value="1"/>
</dbReference>
<evidence type="ECO:0000313" key="3">
    <source>
        <dbReference type="Proteomes" id="UP000054937"/>
    </source>
</evidence>
<sequence>MNNSIDESPNLGQENKDLIKQPFYSQNKNFLNHIESSIQQKVSEKNQQFVQQNNLHQNQDIIQKYSSKNEKILVQEDKTAEEEQKINIKKNENSDEQDQQQIYQLGDIQIDIKEGFTHKQQQLPKNVKTPYFQQKGDNIEEQNQQDEYEQQLTEQKVIKENKLYFNLKKLVKNIQLKPGFQKDSYYLNKIKNEQLKNAIEQIQDILKKNTEIYNFNSIYTKDVSLSQNKKNKYEKWDSQYNSEYLEFPNFNEQINTKHIEFKKWWHKKTEQLYKEEHQKSLEIARKKIEDDLNQNNLHIFWSFIKIFLEHKNYRDHDLEKQFKKQNKIPIRTINVKRKLLFPKVIKINDNNFQYKKYHKHEIPTNFPFWRIALFFVRWFCWGFNTFLWLMKQSFIGQFSLKALFTCNKYQRHTTFNYKTGEVSPAYNRQTIRPVCYIFKNVIKGLKRSRKQFEEAPDTGLFPKGFGRICNIFECYIFRLIFVGFFLTLLGMPMLILINFFFSFILGLLALAYMPVAWQIKGPGIGIHKYKQISQNDAQILFKGFLLCKILDIFKSQIRSQIEFHYKQNQDKIQDVVINLNGKYSQECIDKGYFLTFLEKQISFRQKNVYVNPYLGQIRLNKQNLQLSMEQTKVILNNILEPFEEIEARMEVKYLDSNINDQIENALKGKSMLQNNKTSYKYKDKKDIEYEFSMNSPPTLIHIIKNLEQFSLNKNKAYGYDYNKIDPMIVTDYIQFYQDSRGFEIM</sequence>
<dbReference type="Proteomes" id="UP000054937">
    <property type="component" value="Unassembled WGS sequence"/>
</dbReference>
<keyword evidence="1" id="KW-0472">Membrane</keyword>
<dbReference type="AlphaFoldDB" id="A0A0V0R4K7"/>
<dbReference type="PANTHER" id="PTHR37686">
    <property type="entry name" value="LD36006P"/>
    <property type="match status" value="1"/>
</dbReference>
<evidence type="ECO:0000256" key="1">
    <source>
        <dbReference type="SAM" id="Phobius"/>
    </source>
</evidence>
<name>A0A0V0R4K7_PSEPJ</name>
<keyword evidence="1" id="KW-0812">Transmembrane</keyword>
<dbReference type="InParanoid" id="A0A0V0R4K7"/>
<keyword evidence="3" id="KW-1185">Reference proteome</keyword>
<reference evidence="2 3" key="1">
    <citation type="journal article" date="2015" name="Sci. Rep.">
        <title>Genome of the facultative scuticociliatosis pathogen Pseudocohnilembus persalinus provides insight into its virulence through horizontal gene transfer.</title>
        <authorList>
            <person name="Xiong J."/>
            <person name="Wang G."/>
            <person name="Cheng J."/>
            <person name="Tian M."/>
            <person name="Pan X."/>
            <person name="Warren A."/>
            <person name="Jiang C."/>
            <person name="Yuan D."/>
            <person name="Miao W."/>
        </authorList>
    </citation>
    <scope>NUCLEOTIDE SEQUENCE [LARGE SCALE GENOMIC DNA]</scope>
    <source>
        <strain evidence="2">36N120E</strain>
    </source>
</reference>
<dbReference type="EMBL" id="LDAU01000051">
    <property type="protein sequence ID" value="KRX09419.1"/>
    <property type="molecule type" value="Genomic_DNA"/>
</dbReference>
<keyword evidence="1" id="KW-1133">Transmembrane helix</keyword>
<comment type="caution">
    <text evidence="2">The sequence shown here is derived from an EMBL/GenBank/DDBJ whole genome shotgun (WGS) entry which is preliminary data.</text>
</comment>
<dbReference type="InterPro" id="IPR057435">
    <property type="entry name" value="Lips"/>
</dbReference>
<evidence type="ECO:0008006" key="4">
    <source>
        <dbReference type="Google" id="ProtNLM"/>
    </source>
</evidence>